<accession>A0A0A3YIC1</accession>
<organism evidence="1 2">
    <name type="scientific">Bradyrhizobium japonicum</name>
    <dbReference type="NCBI Taxonomy" id="375"/>
    <lineage>
        <taxon>Bacteria</taxon>
        <taxon>Pseudomonadati</taxon>
        <taxon>Pseudomonadota</taxon>
        <taxon>Alphaproteobacteria</taxon>
        <taxon>Hyphomicrobiales</taxon>
        <taxon>Nitrobacteraceae</taxon>
        <taxon>Bradyrhizobium</taxon>
    </lineage>
</organism>
<name>A0A0A3YIC1_BRAJP</name>
<evidence type="ECO:0000313" key="1">
    <source>
        <dbReference type="EMBL" id="KGT73453.1"/>
    </source>
</evidence>
<comment type="caution">
    <text evidence="1">The sequence shown here is derived from an EMBL/GenBank/DDBJ whole genome shotgun (WGS) entry which is preliminary data.</text>
</comment>
<dbReference type="EMBL" id="JRPN01000046">
    <property type="protein sequence ID" value="KGT73453.1"/>
    <property type="molecule type" value="Genomic_DNA"/>
</dbReference>
<protein>
    <submittedName>
        <fullName evidence="1">Uncharacterized protein</fullName>
    </submittedName>
</protein>
<gene>
    <name evidence="1" type="ORF">MA20_44430</name>
</gene>
<dbReference type="InterPro" id="IPR056955">
    <property type="entry name" value="ORC-CDC6-like"/>
</dbReference>
<reference evidence="1 2" key="1">
    <citation type="submission" date="2014-09" db="EMBL/GenBank/DDBJ databases">
        <title>Draft genome of Bradyrhizobium japonicum Is-34.</title>
        <authorList>
            <person name="Tsurumaru H."/>
            <person name="Yamakawa T."/>
            <person name="Hashimoto S."/>
            <person name="Okizaki K."/>
            <person name="Kanesaki Y."/>
            <person name="Yoshikawa H."/>
            <person name="Yajima S."/>
        </authorList>
    </citation>
    <scope>NUCLEOTIDE SEQUENCE [LARGE SCALE GENOMIC DNA]</scope>
    <source>
        <strain evidence="1 2">Is-34</strain>
    </source>
</reference>
<evidence type="ECO:0000313" key="2">
    <source>
        <dbReference type="Proteomes" id="UP000030377"/>
    </source>
</evidence>
<dbReference type="Proteomes" id="UP000030377">
    <property type="component" value="Unassembled WGS sequence"/>
</dbReference>
<sequence length="697" mass="78893">MTRLPLNPFRPTRWEHQQDGKQLIWYTRIANNLADDKSIYVSGSRGSGKTTLLKSVCWEDLATNSSLRMQRKLEDFKSIGIYIRFPDHLTVAMSFVDWAKIYPDAPSPELEFHRFFSLLVELTCCERALYACHELRSQSLATFSPAAEKEITTSFMAEFPRLKHFAHADVGTFYELARLLRDVVREMNASSVRGTVSSMNEHLPPREPGEMLSLLITKLSNAVRLAGVTPPRPPGFKFCLDDCEVLGTAQQVSLNTLVRNSKFPVSWVVSYVGSLFENSRTYLEQQPLTDADRRVISLDSRNENDFRELCQAVVSLRLMFSVSEHARTSRAVKEVSDFFPLDARLGTRSVNDIMEQMIKRSTSPTAERLVRGAAIVQQIRSGRISDTVTPPYYQTYVLLHWQGQAEAFKTSFNKTDEDDLERRALSSNSPAGEAWLRRKQNAALLHLASTLGFKRLPLAGANVIVSLSDGSIRDFLEILGFIYEAYTKRHKLDAYSQESLDKFALARTAIANEVQTNGVYRASSAYHAGVSARGERDFDVMLRLIEGLGRYAAILQSDHRDPSVMGRSERGIFQVRFEAARSDRVDPPARRERAVLNIVRQAEIAGYLRMVDPPNHDVRGDPRQGQLLRFRLHRRLAPYYGFSYRGPYEPVAVSASEIWQLCDRGSPVDPVLWADSMATNPNMLDQSELSLGWDADQ</sequence>
<dbReference type="Pfam" id="PF24389">
    <property type="entry name" value="ORC-CDC6-like"/>
    <property type="match status" value="1"/>
</dbReference>
<dbReference type="RefSeq" id="WP_038958520.1">
    <property type="nucleotide sequence ID" value="NZ_CP066351.1"/>
</dbReference>
<dbReference type="AlphaFoldDB" id="A0A0A3YIC1"/>
<proteinExistence type="predicted"/>